<comment type="caution">
    <text evidence="1">The sequence shown here is derived from an EMBL/GenBank/DDBJ whole genome shotgun (WGS) entry which is preliminary data.</text>
</comment>
<organism evidence="1 2">
    <name type="scientific">Trichinella britovi</name>
    <name type="common">Parasitic roundworm</name>
    <dbReference type="NCBI Taxonomy" id="45882"/>
    <lineage>
        <taxon>Eukaryota</taxon>
        <taxon>Metazoa</taxon>
        <taxon>Ecdysozoa</taxon>
        <taxon>Nematoda</taxon>
        <taxon>Enoplea</taxon>
        <taxon>Dorylaimia</taxon>
        <taxon>Trichinellida</taxon>
        <taxon>Trichinellidae</taxon>
        <taxon>Trichinella</taxon>
    </lineage>
</organism>
<name>A0A0V1CVI1_TRIBR</name>
<evidence type="ECO:0000313" key="1">
    <source>
        <dbReference type="EMBL" id="KRY53312.1"/>
    </source>
</evidence>
<protein>
    <submittedName>
        <fullName evidence="1">Uncharacterized protein</fullName>
    </submittedName>
</protein>
<keyword evidence="2" id="KW-1185">Reference proteome</keyword>
<accession>A0A0V1CVI1</accession>
<dbReference type="Proteomes" id="UP000054653">
    <property type="component" value="Unassembled WGS sequence"/>
</dbReference>
<sequence length="60" mass="6776">MQNTHIPPLSIINSQNVSYNADCWKLFGSEPGGLYLNAGYGAYCTIRKEWLSWRGNARVI</sequence>
<dbReference type="AlphaFoldDB" id="A0A0V1CVI1"/>
<proteinExistence type="predicted"/>
<reference evidence="1 2" key="1">
    <citation type="submission" date="2015-01" db="EMBL/GenBank/DDBJ databases">
        <title>Evolution of Trichinella species and genotypes.</title>
        <authorList>
            <person name="Korhonen P.K."/>
            <person name="Edoardo P."/>
            <person name="Giuseppe L.R."/>
            <person name="Gasser R.B."/>
        </authorList>
    </citation>
    <scope>NUCLEOTIDE SEQUENCE [LARGE SCALE GENOMIC DNA]</scope>
    <source>
        <strain evidence="1">ISS120</strain>
    </source>
</reference>
<dbReference type="EMBL" id="JYDI01000088">
    <property type="protein sequence ID" value="KRY53312.1"/>
    <property type="molecule type" value="Genomic_DNA"/>
</dbReference>
<gene>
    <name evidence="1" type="ORF">T03_3859</name>
</gene>
<evidence type="ECO:0000313" key="2">
    <source>
        <dbReference type="Proteomes" id="UP000054653"/>
    </source>
</evidence>